<reference evidence="1 2" key="1">
    <citation type="submission" date="2021-04" db="EMBL/GenBank/DDBJ databases">
        <authorList>
            <person name="Rodrigo-Torres L."/>
            <person name="Arahal R. D."/>
            <person name="Lucena T."/>
        </authorList>
    </citation>
    <scope>NUCLEOTIDE SEQUENCE [LARGE SCALE GENOMIC DNA]</scope>
    <source>
        <strain evidence="1 2">CECT 9623</strain>
    </source>
</reference>
<sequence length="184" mass="21441">MKDTEQSIIEAAILIFNEDLSAPLEKVAEKAQTTRRTLHRYFKDRNELMQKCKTEIRKACHKAMQKAYDSTEDPVKRLEYMFYAGIECGTKDTFLHKLHTLHDHDHRAHDKECAEYDDTFSVWKSHLQYLQKEGLISSMMTVEWMHQLFQGIVGASVSSRNNPQNDLEVVKKLGWFSFSRGIGL</sequence>
<keyword evidence="2" id="KW-1185">Reference proteome</keyword>
<comment type="caution">
    <text evidence="1">The sequence shown here is derived from an EMBL/GenBank/DDBJ whole genome shotgun (WGS) entry which is preliminary data.</text>
</comment>
<evidence type="ECO:0000313" key="1">
    <source>
        <dbReference type="EMBL" id="CAG5068870.1"/>
    </source>
</evidence>
<evidence type="ECO:0008006" key="3">
    <source>
        <dbReference type="Google" id="ProtNLM"/>
    </source>
</evidence>
<dbReference type="RefSeq" id="WP_215232988.1">
    <property type="nucleotide sequence ID" value="NZ_CAJRAU010000002.1"/>
</dbReference>
<proteinExistence type="predicted"/>
<dbReference type="InterPro" id="IPR009057">
    <property type="entry name" value="Homeodomain-like_sf"/>
</dbReference>
<organism evidence="1 2">
    <name type="scientific">Dyadobacter linearis</name>
    <dbReference type="NCBI Taxonomy" id="2823330"/>
    <lineage>
        <taxon>Bacteria</taxon>
        <taxon>Pseudomonadati</taxon>
        <taxon>Bacteroidota</taxon>
        <taxon>Cytophagia</taxon>
        <taxon>Cytophagales</taxon>
        <taxon>Spirosomataceae</taxon>
        <taxon>Dyadobacter</taxon>
    </lineage>
</organism>
<dbReference type="EMBL" id="CAJRAU010000002">
    <property type="protein sequence ID" value="CAG5068870.1"/>
    <property type="molecule type" value="Genomic_DNA"/>
</dbReference>
<dbReference type="Gene3D" id="1.10.357.10">
    <property type="entry name" value="Tetracycline Repressor, domain 2"/>
    <property type="match status" value="1"/>
</dbReference>
<protein>
    <recommendedName>
        <fullName evidence="3">Transcriptional regulator, TetR family</fullName>
    </recommendedName>
</protein>
<accession>A0ABM8UN84</accession>
<evidence type="ECO:0000313" key="2">
    <source>
        <dbReference type="Proteomes" id="UP000679725"/>
    </source>
</evidence>
<dbReference type="SUPFAM" id="SSF46689">
    <property type="entry name" value="Homeodomain-like"/>
    <property type="match status" value="1"/>
</dbReference>
<dbReference type="Proteomes" id="UP000679725">
    <property type="component" value="Unassembled WGS sequence"/>
</dbReference>
<name>A0ABM8UN84_9BACT</name>
<gene>
    <name evidence="1" type="ORF">DYBT9623_01602</name>
</gene>